<evidence type="ECO:0000259" key="5">
    <source>
        <dbReference type="PROSITE" id="PS50937"/>
    </source>
</evidence>
<proteinExistence type="predicted"/>
<evidence type="ECO:0000313" key="6">
    <source>
        <dbReference type="EMBL" id="GCD10060.1"/>
    </source>
</evidence>
<accession>A0A401UKH6</accession>
<dbReference type="Pfam" id="PF13411">
    <property type="entry name" value="MerR_1"/>
    <property type="match status" value="1"/>
</dbReference>
<dbReference type="RefSeq" id="WP_125000070.1">
    <property type="nucleotide sequence ID" value="NZ_BHYK01000008.1"/>
</dbReference>
<feature type="domain" description="HTH merR-type" evidence="5">
    <location>
        <begin position="13"/>
        <end position="73"/>
    </location>
</feature>
<reference evidence="6 7" key="1">
    <citation type="submission" date="2018-11" db="EMBL/GenBank/DDBJ databases">
        <title>Genome sequencing and assembly of Clostridium tagluense strain A121.</title>
        <authorList>
            <person name="Murakami T."/>
            <person name="Segawa T."/>
            <person name="Shcherbakova V.A."/>
            <person name="Mori H."/>
            <person name="Yoshimura Y."/>
        </authorList>
    </citation>
    <scope>NUCLEOTIDE SEQUENCE [LARGE SCALE GENOMIC DNA]</scope>
    <source>
        <strain evidence="6 7">A121</strain>
    </source>
</reference>
<keyword evidence="2" id="KW-0805">Transcription regulation</keyword>
<dbReference type="AlphaFoldDB" id="A0A401UKH6"/>
<evidence type="ECO:0000256" key="4">
    <source>
        <dbReference type="ARBA" id="ARBA00023163"/>
    </source>
</evidence>
<dbReference type="PANTHER" id="PTHR30204">
    <property type="entry name" value="REDOX-CYCLING DRUG-SENSING TRANSCRIPTIONAL ACTIVATOR SOXR"/>
    <property type="match status" value="1"/>
</dbReference>
<name>A0A401UKH6_9CLOT</name>
<organism evidence="6 7">
    <name type="scientific">Clostridium tagluense</name>
    <dbReference type="NCBI Taxonomy" id="360422"/>
    <lineage>
        <taxon>Bacteria</taxon>
        <taxon>Bacillati</taxon>
        <taxon>Bacillota</taxon>
        <taxon>Clostridia</taxon>
        <taxon>Eubacteriales</taxon>
        <taxon>Clostridiaceae</taxon>
        <taxon>Clostridium</taxon>
    </lineage>
</organism>
<dbReference type="InterPro" id="IPR047057">
    <property type="entry name" value="MerR_fam"/>
</dbReference>
<evidence type="ECO:0000256" key="2">
    <source>
        <dbReference type="ARBA" id="ARBA00023015"/>
    </source>
</evidence>
<dbReference type="CDD" id="cd00592">
    <property type="entry name" value="HTH_MerR-like"/>
    <property type="match status" value="1"/>
</dbReference>
<dbReference type="Proteomes" id="UP000287872">
    <property type="component" value="Unassembled WGS sequence"/>
</dbReference>
<comment type="caution">
    <text evidence="6">The sequence shown here is derived from an EMBL/GenBank/DDBJ whole genome shotgun (WGS) entry which is preliminary data.</text>
</comment>
<protein>
    <recommendedName>
        <fullName evidence="5">HTH merR-type domain-containing protein</fullName>
    </recommendedName>
</protein>
<dbReference type="SMART" id="SM00422">
    <property type="entry name" value="HTH_MERR"/>
    <property type="match status" value="1"/>
</dbReference>
<dbReference type="SUPFAM" id="SSF46955">
    <property type="entry name" value="Putative DNA-binding domain"/>
    <property type="match status" value="1"/>
</dbReference>
<dbReference type="PROSITE" id="PS50937">
    <property type="entry name" value="HTH_MERR_2"/>
    <property type="match status" value="1"/>
</dbReference>
<keyword evidence="4" id="KW-0804">Transcription</keyword>
<keyword evidence="1" id="KW-0678">Repressor</keyword>
<evidence type="ECO:0000256" key="1">
    <source>
        <dbReference type="ARBA" id="ARBA00022491"/>
    </source>
</evidence>
<evidence type="ECO:0000256" key="3">
    <source>
        <dbReference type="ARBA" id="ARBA00023125"/>
    </source>
</evidence>
<evidence type="ECO:0000313" key="7">
    <source>
        <dbReference type="Proteomes" id="UP000287872"/>
    </source>
</evidence>
<dbReference type="GO" id="GO:0003677">
    <property type="term" value="F:DNA binding"/>
    <property type="evidence" value="ECO:0007669"/>
    <property type="project" value="UniProtKB-KW"/>
</dbReference>
<dbReference type="PANTHER" id="PTHR30204:SF69">
    <property type="entry name" value="MERR-FAMILY TRANSCRIPTIONAL REGULATOR"/>
    <property type="match status" value="1"/>
</dbReference>
<dbReference type="EMBL" id="BHYK01000008">
    <property type="protein sequence ID" value="GCD10060.1"/>
    <property type="molecule type" value="Genomic_DNA"/>
</dbReference>
<gene>
    <name evidence="6" type="ORF">Ctaglu_16830</name>
</gene>
<keyword evidence="7" id="KW-1185">Reference proteome</keyword>
<dbReference type="OrthoDB" id="9811174at2"/>
<dbReference type="InterPro" id="IPR009061">
    <property type="entry name" value="DNA-bd_dom_put_sf"/>
</dbReference>
<sequence>MSHFEPIHQVPAKLGLTSSTLRHWEEKMLFHSQRDPQSGWRIYNTEALQRVLLVLLLRELDIPIRSVKIVLDSADPQIATKIINEKIYLVNTFQF</sequence>
<dbReference type="Gene3D" id="1.10.1660.10">
    <property type="match status" value="1"/>
</dbReference>
<dbReference type="InterPro" id="IPR000551">
    <property type="entry name" value="MerR-type_HTH_dom"/>
</dbReference>
<dbReference type="GO" id="GO:0003700">
    <property type="term" value="F:DNA-binding transcription factor activity"/>
    <property type="evidence" value="ECO:0007669"/>
    <property type="project" value="InterPro"/>
</dbReference>
<keyword evidence="3" id="KW-0238">DNA-binding</keyword>